<evidence type="ECO:0000259" key="3">
    <source>
        <dbReference type="Pfam" id="PF16373"/>
    </source>
</evidence>
<dbReference type="SUPFAM" id="SSF51445">
    <property type="entry name" value="(Trans)glycosidases"/>
    <property type="match status" value="1"/>
</dbReference>
<dbReference type="RefSeq" id="WP_208918358.1">
    <property type="nucleotide sequence ID" value="NZ_LT840184.1"/>
</dbReference>
<dbReference type="InterPro" id="IPR017853">
    <property type="entry name" value="GH"/>
</dbReference>
<dbReference type="AlphaFoldDB" id="A0A1X7GZP1"/>
<dbReference type="Pfam" id="PF02638">
    <property type="entry name" value="GHL10"/>
    <property type="match status" value="1"/>
</dbReference>
<organism evidence="4 5">
    <name type="scientific">Paenibacillus uliginis N3/975</name>
    <dbReference type="NCBI Taxonomy" id="1313296"/>
    <lineage>
        <taxon>Bacteria</taxon>
        <taxon>Bacillati</taxon>
        <taxon>Bacillota</taxon>
        <taxon>Bacilli</taxon>
        <taxon>Bacillales</taxon>
        <taxon>Paenibacillaceae</taxon>
        <taxon>Paenibacillus</taxon>
    </lineage>
</organism>
<dbReference type="PANTHER" id="PTHR43405:SF1">
    <property type="entry name" value="GLYCOSYL HYDROLASE DIGH"/>
    <property type="match status" value="1"/>
</dbReference>
<dbReference type="Gene3D" id="3.20.20.80">
    <property type="entry name" value="Glycosidases"/>
    <property type="match status" value="1"/>
</dbReference>
<keyword evidence="5" id="KW-1185">Reference proteome</keyword>
<feature type="domain" description="DUF4985" evidence="3">
    <location>
        <begin position="284"/>
        <end position="394"/>
    </location>
</feature>
<keyword evidence="1" id="KW-0732">Signal</keyword>
<dbReference type="EMBL" id="LT840184">
    <property type="protein sequence ID" value="SMF77275.1"/>
    <property type="molecule type" value="Genomic_DNA"/>
</dbReference>
<dbReference type="Proteomes" id="UP000192940">
    <property type="component" value="Chromosome I"/>
</dbReference>
<dbReference type="InterPro" id="IPR052177">
    <property type="entry name" value="Divisome_Glycosyl_Hydrolase"/>
</dbReference>
<dbReference type="STRING" id="1313296.SAMN05661091_1422"/>
<dbReference type="PANTHER" id="PTHR43405">
    <property type="entry name" value="GLYCOSYL HYDROLASE DIGH"/>
    <property type="match status" value="1"/>
</dbReference>
<evidence type="ECO:0000313" key="4">
    <source>
        <dbReference type="EMBL" id="SMF77275.1"/>
    </source>
</evidence>
<accession>A0A1X7GZP1</accession>
<evidence type="ECO:0000256" key="1">
    <source>
        <dbReference type="ARBA" id="ARBA00022729"/>
    </source>
</evidence>
<evidence type="ECO:0000313" key="5">
    <source>
        <dbReference type="Proteomes" id="UP000192940"/>
    </source>
</evidence>
<dbReference type="InterPro" id="IPR003790">
    <property type="entry name" value="GHL10"/>
</dbReference>
<gene>
    <name evidence="4" type="ORF">SAMN05661091_1422</name>
</gene>
<reference evidence="4 5" key="1">
    <citation type="submission" date="2017-04" db="EMBL/GenBank/DDBJ databases">
        <authorList>
            <person name="Afonso C.L."/>
            <person name="Miller P.J."/>
            <person name="Scott M.A."/>
            <person name="Spackman E."/>
            <person name="Goraichik I."/>
            <person name="Dimitrov K.M."/>
            <person name="Suarez D.L."/>
            <person name="Swayne D.E."/>
        </authorList>
    </citation>
    <scope>NUCLEOTIDE SEQUENCE [LARGE SCALE GENOMIC DNA]</scope>
    <source>
        <strain evidence="4 5">N3/975</strain>
    </source>
</reference>
<dbReference type="Pfam" id="PF16373">
    <property type="entry name" value="DUF4985"/>
    <property type="match status" value="1"/>
</dbReference>
<dbReference type="InterPro" id="IPR032280">
    <property type="entry name" value="DUF4985"/>
</dbReference>
<evidence type="ECO:0000259" key="2">
    <source>
        <dbReference type="Pfam" id="PF02638"/>
    </source>
</evidence>
<sequence length="402" mass="46055">MSISMEKGANVLWVDFIANGVRLADRAERQRLVNNAKQAGVTHLVVDAKIPYGHTTFPSSYAYHVSCWSDGRYHVWEGRDFLAEMIEEASVVGLQVIANMDVFAEGTTHSRDGIAYDKKDWQVMLYNPSLSSESVAAENADDDTIFVNPIHEEVQLHELGILKEIASNYKISGIVLDRCRYPNVYGDFSELSRRAFEQYIGQPVAQWPQDIFTLQAGTKHIEYGHWFAKWTEWRALNIKHFVQSAKQVVKSTNPSLSFSIYVGSWYPLYYNEGVNWASETYRSNLPWASEEYHISAYADELDFIMTGCYYPEVRIEEAVHNGRPAEWYSVEGAIQMSLEAINGQIPVIASLYLKDYEGNVDQFEKAVRMCRERTHGVMLFDVSHLDDYSWWEQLDSVLSVKS</sequence>
<name>A0A1X7GZP1_9BACL</name>
<feature type="domain" description="Glycosyl hydrolase-like 10" evidence="2">
    <location>
        <begin position="21"/>
        <end position="271"/>
    </location>
</feature>
<proteinExistence type="predicted"/>
<protein>
    <submittedName>
        <fullName evidence="4">Uncharacterized protein conserved in bacteria</fullName>
    </submittedName>
</protein>